<feature type="compositionally biased region" description="Polar residues" evidence="14">
    <location>
        <begin position="350"/>
        <end position="362"/>
    </location>
</feature>
<keyword evidence="8 13" id="KW-0560">Oxidoreductase</keyword>
<dbReference type="GO" id="GO:0005634">
    <property type="term" value="C:nucleus"/>
    <property type="evidence" value="ECO:0007669"/>
    <property type="project" value="UniProtKB-UniRule"/>
</dbReference>
<name>A0A7J7J094_BUGNE</name>
<gene>
    <name evidence="16" type="ORF">EB796_022075</name>
</gene>
<reference evidence="16" key="1">
    <citation type="submission" date="2020-06" db="EMBL/GenBank/DDBJ databases">
        <title>Draft genome of Bugula neritina, a colonial animal packing powerful symbionts and potential medicines.</title>
        <authorList>
            <person name="Rayko M."/>
        </authorList>
    </citation>
    <scope>NUCLEOTIDE SEQUENCE [LARGE SCALE GENOMIC DNA]</scope>
    <source>
        <strain evidence="16">Kwan_BN1</strain>
    </source>
</reference>
<sequence length="1517" mass="164577">MRECGPCLLKEDCGTCYVCKNKGQVNAICKSRKCNLLRQKASNSDCPAASVSDVIPVAPPAGTPDSTPEQTTPHMSSMPVPRSPGYPFMPPPPRVPIVNPEFHNQQRGVFQHPSYIPTSVLQSPIHRDTAVHSNSDITSFNAMPAKGSGRPKGTQHAHVNVPWANPSSMASGTRTGWAKSKQSARSGVAPSKRDDLYLTFKDDMQKMEERTYFRANGVKVCKLMSKLLALNISDEELRSSQPPKPTEGSWMHFMRDTTDTEVPPKTMAPPTIEMDTSKGVSATANEKVIVPQEVVSHRISDPEASNSQGTTSDVEDIGQTVDKQTADSGFSSSSPADQPSPSPKTMFDVPTTQATVSGSSITEGGESVAASTTATKTGNDVSTESTELKQTLVSGSPCTQPAPSTQGQSREECALDLSANSTSFPRDSPVSLASFSQSTTTKPLTQFTSLRQPQFGSNQQHDSVVSSVNNLISSLAAQVVGHDALSSSFAMDAESIKSETPQEFDLSYHLKHNKVAEPPKCGCINRPYNEDIEGPYYVHLGAGSTIQAIRETIETRTGLVGTAVRIEKVRYTSKEGRTSQGCPAAKWILRRSGLEEKVLVVTKHRPGHYCPTAWIIIAIVMWDGVPGNAANHMYDYLTRVLPVYGYETERRCGTNQPRDCACQGWDTNRKGASFSFGCSWSVYYNGCKFARSQYPRKFRLRAECFEGSIESKFQALGQYLAPLYKQLAPMSYGAQVKYEGRAGDCRIGFRTGRPFSGCTATVDFCAHQHRDTHNMNNGCTVVVTLTKHRGQSKPEDEQLHTLPLYCLEDTDENGSHLGIQQRIANGGIEVLDAFSQDQRQRSKPYKKRKKGTETYQSPKVKEAFMESIKKLSRDNKETSTLATSVPAFSNKETAKHDLFNTRFFHQTGQPGFMPGGSAPAPAPQVGQQNGASLQSTGPLRNGLFQCGPAPAGVSQNMLPQTGSQFHADPINRESVTAAGAASDSAVTDPGQQQRLEQKMYPTAGNCKMEKHEVVENSNGVASSAGAITVDVDESDDVMQPPKPQPPSPEYDDLEGHNIHTDNRHLFKDPNVGGVALALQHGAVLFEVAKRELHATTALKYPDRYQPTRISLVFYQHKRLNQAKHGLYEYRKAEEDRQKARAAAKAAGIEYIPKGLKYKQKRIKEAAQRKSRFLGHATAILTPKPKFPGVRKKPGRKPGRKQKKLDLAVVRYLWPQAVNHPKVSMRPFFTTSWVKPRCLITGPYQKWISLHESPVKNPIVLDPKLPSLASSLPSTSSTQTTSTIITSAAMSGNISSAVSTAKINSSTAGNTAAVNSVTVTSKTDDSTPGTLAANNSVTSISKTNNSSTSNAAASHFTVISSTNNSLPSNSAVITTTSRTCVEVVNPVASAQSVSSAAHTTSSDFAVGNATNPLPSKQLSAHSNLKARLPPHITEPPHLSKFLNTSFSSLPNQDVTNGQSKLPNSGVVMKPNKQETEAGLQAINTHLMKEETPVSPVQVQALHKVKGTVYLVHQELSAN</sequence>
<evidence type="ECO:0000256" key="2">
    <source>
        <dbReference type="ARBA" id="ARBA00007502"/>
    </source>
</evidence>
<keyword evidence="7 13" id="KW-0223">Dioxygenase</keyword>
<evidence type="ECO:0000256" key="8">
    <source>
        <dbReference type="ARBA" id="ARBA00023002"/>
    </source>
</evidence>
<comment type="caution">
    <text evidence="16">The sequence shown here is derived from an EMBL/GenBank/DDBJ whole genome shotgun (WGS) entry which is preliminary data.</text>
</comment>
<dbReference type="GO" id="GO:0003677">
    <property type="term" value="F:DNA binding"/>
    <property type="evidence" value="ECO:0007669"/>
    <property type="project" value="InterPro"/>
</dbReference>
<dbReference type="Pfam" id="PF12851">
    <property type="entry name" value="Tet_JBP"/>
    <property type="match status" value="1"/>
</dbReference>
<dbReference type="Proteomes" id="UP000593567">
    <property type="component" value="Unassembled WGS sequence"/>
</dbReference>
<dbReference type="PROSITE" id="PS51058">
    <property type="entry name" value="ZF_CXXC"/>
    <property type="match status" value="1"/>
</dbReference>
<keyword evidence="3" id="KW-0158">Chromosome</keyword>
<keyword evidence="5 12" id="KW-0863">Zinc-finger</keyword>
<proteinExistence type="inferred from homology"/>
<keyword evidence="17" id="KW-1185">Reference proteome</keyword>
<feature type="region of interest" description="Disordered" evidence="14">
    <location>
        <begin position="294"/>
        <end position="410"/>
    </location>
</feature>
<keyword evidence="9 13" id="KW-0408">Iron</keyword>
<organism evidence="16 17">
    <name type="scientific">Bugula neritina</name>
    <name type="common">Brown bryozoan</name>
    <name type="synonym">Sertularia neritina</name>
    <dbReference type="NCBI Taxonomy" id="10212"/>
    <lineage>
        <taxon>Eukaryota</taxon>
        <taxon>Metazoa</taxon>
        <taxon>Spiralia</taxon>
        <taxon>Lophotrochozoa</taxon>
        <taxon>Bryozoa</taxon>
        <taxon>Gymnolaemata</taxon>
        <taxon>Cheilostomatida</taxon>
        <taxon>Flustrina</taxon>
        <taxon>Buguloidea</taxon>
        <taxon>Bugulidae</taxon>
        <taxon>Bugula</taxon>
    </lineage>
</organism>
<dbReference type="OrthoDB" id="8854879at2759"/>
<feature type="region of interest" description="Disordered" evidence="14">
    <location>
        <begin position="163"/>
        <end position="191"/>
    </location>
</feature>
<feature type="region of interest" description="Disordered" evidence="14">
    <location>
        <begin position="834"/>
        <end position="856"/>
    </location>
</feature>
<feature type="compositionally biased region" description="Polar residues" evidence="14">
    <location>
        <begin position="925"/>
        <end position="934"/>
    </location>
</feature>
<comment type="cofactor">
    <cofactor evidence="13">
        <name>Fe(2+)</name>
        <dbReference type="ChEBI" id="CHEBI:29033"/>
    </cofactor>
    <text evidence="13">Binds 1 Fe(2+) ion per subunit.</text>
</comment>
<feature type="domain" description="CXXC-type" evidence="15">
    <location>
        <begin position="1"/>
        <end position="35"/>
    </location>
</feature>
<evidence type="ECO:0000256" key="9">
    <source>
        <dbReference type="ARBA" id="ARBA00023004"/>
    </source>
</evidence>
<evidence type="ECO:0000256" key="1">
    <source>
        <dbReference type="ARBA" id="ARBA00004286"/>
    </source>
</evidence>
<dbReference type="InterPro" id="IPR040175">
    <property type="entry name" value="TET1/2/3"/>
</dbReference>
<evidence type="ECO:0000256" key="14">
    <source>
        <dbReference type="SAM" id="MobiDB-lite"/>
    </source>
</evidence>
<comment type="function">
    <text evidence="13">Dioxygenase that catalyzes the conversion of the modified genomic base 5-methylcytosine (5mC) into 5-hydroxymethylcytosine (5hmC) and plays a key role in epigenetic chromatin reprogramming during embryonic development.</text>
</comment>
<evidence type="ECO:0000259" key="15">
    <source>
        <dbReference type="PROSITE" id="PS51058"/>
    </source>
</evidence>
<dbReference type="EMBL" id="VXIV02003218">
    <property type="protein sequence ID" value="KAF6019602.1"/>
    <property type="molecule type" value="Genomic_DNA"/>
</dbReference>
<feature type="compositionally biased region" description="Basic residues" evidence="14">
    <location>
        <begin position="841"/>
        <end position="850"/>
    </location>
</feature>
<dbReference type="GO" id="GO:0070579">
    <property type="term" value="F:DNA 5-methylcytosine dioxygenase activity"/>
    <property type="evidence" value="ECO:0007669"/>
    <property type="project" value="UniProtKB-UniRule"/>
</dbReference>
<dbReference type="PANTHER" id="PTHR23358:SF6">
    <property type="entry name" value="METHYLCYTOSINE DIOXYGENASE TET"/>
    <property type="match status" value="1"/>
</dbReference>
<dbReference type="GO" id="GO:0141166">
    <property type="term" value="P:chromosomal 5-methylcytosine DNA demethylation pathway"/>
    <property type="evidence" value="ECO:0007669"/>
    <property type="project" value="UniProtKB-UniRule"/>
</dbReference>
<dbReference type="GO" id="GO:0045944">
    <property type="term" value="P:positive regulation of transcription by RNA polymerase II"/>
    <property type="evidence" value="ECO:0007669"/>
    <property type="project" value="TreeGrafter"/>
</dbReference>
<dbReference type="GO" id="GO:0040029">
    <property type="term" value="P:epigenetic regulation of gene expression"/>
    <property type="evidence" value="ECO:0007669"/>
    <property type="project" value="InterPro"/>
</dbReference>
<keyword evidence="6 13" id="KW-0862">Zinc</keyword>
<evidence type="ECO:0000256" key="4">
    <source>
        <dbReference type="ARBA" id="ARBA00022723"/>
    </source>
</evidence>
<dbReference type="GO" id="GO:0005694">
    <property type="term" value="C:chromosome"/>
    <property type="evidence" value="ECO:0007669"/>
    <property type="project" value="UniProtKB-SubCell"/>
</dbReference>
<comment type="catalytic activity">
    <reaction evidence="11 13">
        <text>a 5-hydroxymethyl-2'-deoxycytidine in DNA + 2-oxoglutarate + O2 = a 5-formyl-2'-deoxycytidine in DNA + succinate + CO2 + H2O</text>
        <dbReference type="Rhea" id="RHEA:53828"/>
        <dbReference type="Rhea" id="RHEA-COMP:13315"/>
        <dbReference type="Rhea" id="RHEA-COMP:13656"/>
        <dbReference type="ChEBI" id="CHEBI:15377"/>
        <dbReference type="ChEBI" id="CHEBI:15379"/>
        <dbReference type="ChEBI" id="CHEBI:16526"/>
        <dbReference type="ChEBI" id="CHEBI:16810"/>
        <dbReference type="ChEBI" id="CHEBI:30031"/>
        <dbReference type="ChEBI" id="CHEBI:136731"/>
        <dbReference type="ChEBI" id="CHEBI:137731"/>
        <dbReference type="EC" id="1.14.11.80"/>
    </reaction>
</comment>
<evidence type="ECO:0000313" key="17">
    <source>
        <dbReference type="Proteomes" id="UP000593567"/>
    </source>
</evidence>
<evidence type="ECO:0000256" key="12">
    <source>
        <dbReference type="PROSITE-ProRule" id="PRU00509"/>
    </source>
</evidence>
<feature type="compositionally biased region" description="Polar residues" evidence="14">
    <location>
        <begin position="303"/>
        <end position="312"/>
    </location>
</feature>
<dbReference type="GO" id="GO:0008270">
    <property type="term" value="F:zinc ion binding"/>
    <property type="evidence" value="ECO:0007669"/>
    <property type="project" value="UniProtKB-UniRule"/>
</dbReference>
<dbReference type="PANTHER" id="PTHR23358">
    <property type="entry name" value="METHYLCYTOSINE DIOXYGENASE TET"/>
    <property type="match status" value="1"/>
</dbReference>
<dbReference type="InterPro" id="IPR002857">
    <property type="entry name" value="Znf_CXXC"/>
</dbReference>
<feature type="compositionally biased region" description="Polar residues" evidence="14">
    <location>
        <begin position="165"/>
        <end position="185"/>
    </location>
</feature>
<comment type="cofactor">
    <cofactor evidence="13">
        <name>Zn(2+)</name>
        <dbReference type="ChEBI" id="CHEBI:29105"/>
    </cofactor>
    <text evidence="13">The zinc ions have a structural role.</text>
</comment>
<feature type="compositionally biased region" description="Low complexity" evidence="14">
    <location>
        <begin position="328"/>
        <end position="339"/>
    </location>
</feature>
<protein>
    <recommendedName>
        <fullName evidence="13">Methylcytosine dioxygenase TET</fullName>
        <ecNumber evidence="13">1.14.11.80</ecNumber>
    </recommendedName>
</protein>
<dbReference type="InterPro" id="IPR024779">
    <property type="entry name" value="2OGFeDO_JBP1/TET_oxygenase_dom"/>
</dbReference>
<comment type="catalytic activity">
    <reaction evidence="13">
        <text>a 5-methyl-2'-deoxycytidine in DNA + 2-oxoglutarate + O2 = a 5-hydroxymethyl-2'-deoxycytidine in DNA + succinate + CO2</text>
        <dbReference type="Rhea" id="RHEA:52636"/>
        <dbReference type="Rhea" id="RHEA-COMP:11370"/>
        <dbReference type="Rhea" id="RHEA-COMP:13315"/>
        <dbReference type="ChEBI" id="CHEBI:15379"/>
        <dbReference type="ChEBI" id="CHEBI:16526"/>
        <dbReference type="ChEBI" id="CHEBI:16810"/>
        <dbReference type="ChEBI" id="CHEBI:30031"/>
        <dbReference type="ChEBI" id="CHEBI:85454"/>
        <dbReference type="ChEBI" id="CHEBI:136731"/>
        <dbReference type="EC" id="1.14.11.80"/>
    </reaction>
</comment>
<feature type="compositionally biased region" description="Polar residues" evidence="14">
    <location>
        <begin position="64"/>
        <end position="75"/>
    </location>
</feature>
<evidence type="ECO:0000256" key="13">
    <source>
        <dbReference type="RuleBase" id="RU367064"/>
    </source>
</evidence>
<dbReference type="SMART" id="SM01333">
    <property type="entry name" value="Tet_JBP"/>
    <property type="match status" value="1"/>
</dbReference>
<comment type="subcellular location">
    <subcellularLocation>
        <location evidence="1">Chromosome</location>
    </subcellularLocation>
</comment>
<feature type="region of interest" description="Disordered" evidence="14">
    <location>
        <begin position="915"/>
        <end position="934"/>
    </location>
</feature>
<accession>A0A7J7J094</accession>
<evidence type="ECO:0000313" key="16">
    <source>
        <dbReference type="EMBL" id="KAF6019602.1"/>
    </source>
</evidence>
<evidence type="ECO:0000256" key="10">
    <source>
        <dbReference type="ARBA" id="ARBA00047840"/>
    </source>
</evidence>
<evidence type="ECO:0000256" key="3">
    <source>
        <dbReference type="ARBA" id="ARBA00022454"/>
    </source>
</evidence>
<keyword evidence="4 13" id="KW-0479">Metal-binding</keyword>
<dbReference type="EC" id="1.14.11.80" evidence="13"/>
<comment type="similarity">
    <text evidence="2 13">Belongs to the TET family.</text>
</comment>
<evidence type="ECO:0000256" key="5">
    <source>
        <dbReference type="ARBA" id="ARBA00022771"/>
    </source>
</evidence>
<feature type="region of interest" description="Disordered" evidence="14">
    <location>
        <begin position="58"/>
        <end position="79"/>
    </location>
</feature>
<evidence type="ECO:0000256" key="11">
    <source>
        <dbReference type="ARBA" id="ARBA00049431"/>
    </source>
</evidence>
<evidence type="ECO:0000256" key="6">
    <source>
        <dbReference type="ARBA" id="ARBA00022833"/>
    </source>
</evidence>
<dbReference type="InterPro" id="IPR046942">
    <property type="entry name" value="TET_oxygenase"/>
</dbReference>
<comment type="catalytic activity">
    <reaction evidence="10 13">
        <text>a 5-formyl-2'-deoxycytidine in DNA + 2-oxoglutarate + O2 = a 5-carboxyl-2'-deoxycytidine in DNA + succinate + CO2 + H(+)</text>
        <dbReference type="Rhea" id="RHEA:53832"/>
        <dbReference type="Rhea" id="RHEA-COMP:13656"/>
        <dbReference type="Rhea" id="RHEA-COMP:13657"/>
        <dbReference type="ChEBI" id="CHEBI:15378"/>
        <dbReference type="ChEBI" id="CHEBI:15379"/>
        <dbReference type="ChEBI" id="CHEBI:16526"/>
        <dbReference type="ChEBI" id="CHEBI:16810"/>
        <dbReference type="ChEBI" id="CHEBI:30031"/>
        <dbReference type="ChEBI" id="CHEBI:137731"/>
        <dbReference type="ChEBI" id="CHEBI:137732"/>
        <dbReference type="EC" id="1.14.11.80"/>
    </reaction>
</comment>
<evidence type="ECO:0000256" key="7">
    <source>
        <dbReference type="ARBA" id="ARBA00022964"/>
    </source>
</evidence>
<feature type="compositionally biased region" description="Polar residues" evidence="14">
    <location>
        <begin position="369"/>
        <end position="408"/>
    </location>
</feature>